<dbReference type="Pfam" id="PF01113">
    <property type="entry name" value="DapB_N"/>
    <property type="match status" value="1"/>
</dbReference>
<dbReference type="EC" id="1.17.1.8" evidence="9 12"/>
<comment type="similarity">
    <text evidence="1">Belongs to the DapB family.</text>
</comment>
<evidence type="ECO:0000259" key="13">
    <source>
        <dbReference type="Pfam" id="PF01113"/>
    </source>
</evidence>
<dbReference type="Gene3D" id="3.40.50.720">
    <property type="entry name" value="NAD(P)-binding Rossmann-like Domain"/>
    <property type="match status" value="1"/>
</dbReference>
<evidence type="ECO:0000256" key="1">
    <source>
        <dbReference type="ARBA" id="ARBA00006642"/>
    </source>
</evidence>
<dbReference type="InterPro" id="IPR036291">
    <property type="entry name" value="NAD(P)-bd_dom_sf"/>
</dbReference>
<evidence type="ECO:0000256" key="7">
    <source>
        <dbReference type="ARBA" id="ARBA00023154"/>
    </source>
</evidence>
<evidence type="ECO:0000256" key="12">
    <source>
        <dbReference type="NCBIfam" id="TIGR00036"/>
    </source>
</evidence>
<evidence type="ECO:0000313" key="15">
    <source>
        <dbReference type="EMBL" id="MCU7695129.1"/>
    </source>
</evidence>
<evidence type="ECO:0000256" key="11">
    <source>
        <dbReference type="ARBA" id="ARBA00049396"/>
    </source>
</evidence>
<dbReference type="GO" id="GO:0008839">
    <property type="term" value="F:4-hydroxy-tetrahydrodipicolinate reductase"/>
    <property type="evidence" value="ECO:0007669"/>
    <property type="project" value="UniProtKB-UniRule"/>
</dbReference>
<organism evidence="15 16">
    <name type="scientific">Haoranjiania flava</name>
    <dbReference type="NCBI Taxonomy" id="1856322"/>
    <lineage>
        <taxon>Bacteria</taxon>
        <taxon>Pseudomonadati</taxon>
        <taxon>Bacteroidota</taxon>
        <taxon>Chitinophagia</taxon>
        <taxon>Chitinophagales</taxon>
        <taxon>Chitinophagaceae</taxon>
        <taxon>Haoranjiania</taxon>
    </lineage>
</organism>
<dbReference type="InterPro" id="IPR022663">
    <property type="entry name" value="DapB_C"/>
</dbReference>
<sequence>MKIALIGYGKMGKAIEEIALAKKHEIVLRISIDNTKDFTEENIKKADVAIEFTGPQVAFENISKCINAGVSVVSGSTGWLKNLEGIQQLAIEKNVAFLYASNFSIGVNLFFEINKYVARLMRPYDDYKPSIEEVHHTEKKDAPSGTAITLAEQILEERPEIKRWVNHATDNKSELEILSEREEAVPGTHRVWYKSEIDDIRITHKALNRKGFAAGAVLAAEYIQGKQGIFTMQEVLFGKTLS</sequence>
<keyword evidence="2" id="KW-0028">Amino-acid biosynthesis</keyword>
<dbReference type="SUPFAM" id="SSF51735">
    <property type="entry name" value="NAD(P)-binding Rossmann-fold domains"/>
    <property type="match status" value="1"/>
</dbReference>
<dbReference type="PIRSF" id="PIRSF000161">
    <property type="entry name" value="DHPR"/>
    <property type="match status" value="1"/>
</dbReference>
<name>A0AAE3LL91_9BACT</name>
<evidence type="ECO:0000256" key="9">
    <source>
        <dbReference type="ARBA" id="ARBA00038983"/>
    </source>
</evidence>
<comment type="catalytic activity">
    <reaction evidence="11">
        <text>(S)-2,3,4,5-tetrahydrodipicolinate + NAD(+) + H2O = (2S,4S)-4-hydroxy-2,3,4,5-tetrahydrodipicolinate + NADH + H(+)</text>
        <dbReference type="Rhea" id="RHEA:35323"/>
        <dbReference type="ChEBI" id="CHEBI:15377"/>
        <dbReference type="ChEBI" id="CHEBI:15378"/>
        <dbReference type="ChEBI" id="CHEBI:16845"/>
        <dbReference type="ChEBI" id="CHEBI:57540"/>
        <dbReference type="ChEBI" id="CHEBI:57945"/>
        <dbReference type="ChEBI" id="CHEBI:67139"/>
        <dbReference type="EC" id="1.17.1.8"/>
    </reaction>
</comment>
<dbReference type="Gene3D" id="3.30.360.10">
    <property type="entry name" value="Dihydrodipicolinate Reductase, domain 2"/>
    <property type="match status" value="1"/>
</dbReference>
<keyword evidence="4" id="KW-0220">Diaminopimelate biosynthesis</keyword>
<feature type="domain" description="Dihydrodipicolinate reductase C-terminal" evidence="14">
    <location>
        <begin position="106"/>
        <end position="236"/>
    </location>
</feature>
<dbReference type="PANTHER" id="PTHR20836:SF0">
    <property type="entry name" value="4-HYDROXY-TETRAHYDRODIPICOLINATE REDUCTASE 1, CHLOROPLASTIC-RELATED"/>
    <property type="match status" value="1"/>
</dbReference>
<dbReference type="EMBL" id="JAOTPL010000018">
    <property type="protein sequence ID" value="MCU7695129.1"/>
    <property type="molecule type" value="Genomic_DNA"/>
</dbReference>
<dbReference type="GO" id="GO:0009089">
    <property type="term" value="P:lysine biosynthetic process via diaminopimelate"/>
    <property type="evidence" value="ECO:0007669"/>
    <property type="project" value="UniProtKB-UniRule"/>
</dbReference>
<comment type="caution">
    <text evidence="15">The sequence shown here is derived from an EMBL/GenBank/DDBJ whole genome shotgun (WGS) entry which is preliminary data.</text>
</comment>
<evidence type="ECO:0000256" key="2">
    <source>
        <dbReference type="ARBA" id="ARBA00022605"/>
    </source>
</evidence>
<keyword evidence="5 15" id="KW-0560">Oxidoreductase</keyword>
<dbReference type="InterPro" id="IPR023940">
    <property type="entry name" value="DHDPR_bac"/>
</dbReference>
<evidence type="ECO:0000256" key="5">
    <source>
        <dbReference type="ARBA" id="ARBA00023002"/>
    </source>
</evidence>
<dbReference type="PANTHER" id="PTHR20836">
    <property type="entry name" value="DIHYDRODIPICOLINATE REDUCTASE"/>
    <property type="match status" value="1"/>
</dbReference>
<dbReference type="SUPFAM" id="SSF55347">
    <property type="entry name" value="Glyceraldehyde-3-phosphate dehydrogenase-like, C-terminal domain"/>
    <property type="match status" value="1"/>
</dbReference>
<accession>A0AAE3LL91</accession>
<dbReference type="InterPro" id="IPR000846">
    <property type="entry name" value="DapB_N"/>
</dbReference>
<comment type="pathway">
    <text evidence="8">Amino-acid biosynthesis; L-lysine biosynthesis via DAP pathway; (S)-tetrahydrodipicolinate from L-aspartate: step 4/4.</text>
</comment>
<keyword evidence="16" id="KW-1185">Reference proteome</keyword>
<evidence type="ECO:0000256" key="3">
    <source>
        <dbReference type="ARBA" id="ARBA00022857"/>
    </source>
</evidence>
<keyword evidence="6" id="KW-0520">NAD</keyword>
<dbReference type="GO" id="GO:0005829">
    <property type="term" value="C:cytosol"/>
    <property type="evidence" value="ECO:0007669"/>
    <property type="project" value="TreeGrafter"/>
</dbReference>
<evidence type="ECO:0000256" key="10">
    <source>
        <dbReference type="ARBA" id="ARBA00049080"/>
    </source>
</evidence>
<proteinExistence type="inferred from homology"/>
<dbReference type="AlphaFoldDB" id="A0AAE3LL91"/>
<evidence type="ECO:0000256" key="8">
    <source>
        <dbReference type="ARBA" id="ARBA00037922"/>
    </source>
</evidence>
<comment type="catalytic activity">
    <reaction evidence="10">
        <text>(S)-2,3,4,5-tetrahydrodipicolinate + NADP(+) + H2O = (2S,4S)-4-hydroxy-2,3,4,5-tetrahydrodipicolinate + NADPH + H(+)</text>
        <dbReference type="Rhea" id="RHEA:35331"/>
        <dbReference type="ChEBI" id="CHEBI:15377"/>
        <dbReference type="ChEBI" id="CHEBI:15378"/>
        <dbReference type="ChEBI" id="CHEBI:16845"/>
        <dbReference type="ChEBI" id="CHEBI:57783"/>
        <dbReference type="ChEBI" id="CHEBI:58349"/>
        <dbReference type="ChEBI" id="CHEBI:67139"/>
        <dbReference type="EC" id="1.17.1.8"/>
    </reaction>
</comment>
<protein>
    <recommendedName>
        <fullName evidence="9 12">4-hydroxy-tetrahydrodipicolinate reductase</fullName>
        <ecNumber evidence="9 12">1.17.1.8</ecNumber>
    </recommendedName>
</protein>
<dbReference type="NCBIfam" id="TIGR00036">
    <property type="entry name" value="dapB"/>
    <property type="match status" value="1"/>
</dbReference>
<keyword evidence="3" id="KW-0521">NADP</keyword>
<feature type="domain" description="Dihydrodipicolinate reductase N-terminal" evidence="13">
    <location>
        <begin position="1"/>
        <end position="103"/>
    </location>
</feature>
<evidence type="ECO:0000259" key="14">
    <source>
        <dbReference type="Pfam" id="PF05173"/>
    </source>
</evidence>
<evidence type="ECO:0000256" key="6">
    <source>
        <dbReference type="ARBA" id="ARBA00023027"/>
    </source>
</evidence>
<dbReference type="CDD" id="cd02274">
    <property type="entry name" value="DHDPR_N"/>
    <property type="match status" value="1"/>
</dbReference>
<dbReference type="GO" id="GO:0019877">
    <property type="term" value="P:diaminopimelate biosynthetic process"/>
    <property type="evidence" value="ECO:0007669"/>
    <property type="project" value="UniProtKB-KW"/>
</dbReference>
<reference evidence="15" key="1">
    <citation type="submission" date="2022-10" db="EMBL/GenBank/DDBJ databases">
        <authorList>
            <person name="Kim H.S."/>
            <person name="Kim J.-S."/>
            <person name="Suh M.K."/>
            <person name="Eom M.K."/>
            <person name="Lee J.-S."/>
        </authorList>
    </citation>
    <scope>NUCLEOTIDE SEQUENCE</scope>
    <source>
        <strain evidence="15">LIP-5</strain>
    </source>
</reference>
<dbReference type="Pfam" id="PF05173">
    <property type="entry name" value="DapB_C"/>
    <property type="match status" value="1"/>
</dbReference>
<keyword evidence="7" id="KW-0457">Lysine biosynthesis</keyword>
<gene>
    <name evidence="15" type="primary">dapB</name>
    <name evidence="15" type="ORF">OD355_11430</name>
</gene>
<dbReference type="Proteomes" id="UP001209317">
    <property type="component" value="Unassembled WGS sequence"/>
</dbReference>
<dbReference type="RefSeq" id="WP_263038616.1">
    <property type="nucleotide sequence ID" value="NZ_JAOTPL010000018.1"/>
</dbReference>
<evidence type="ECO:0000256" key="4">
    <source>
        <dbReference type="ARBA" id="ARBA00022915"/>
    </source>
</evidence>
<evidence type="ECO:0000313" key="16">
    <source>
        <dbReference type="Proteomes" id="UP001209317"/>
    </source>
</evidence>